<reference evidence="5" key="1">
    <citation type="submission" date="2016-10" db="EMBL/GenBank/DDBJ databases">
        <authorList>
            <person name="Varghese N."/>
            <person name="Submissions S."/>
        </authorList>
    </citation>
    <scope>NUCLEOTIDE SEQUENCE [LARGE SCALE GENOMIC DNA]</scope>
    <source>
        <strain evidence="5">CGMCC 4.3516</strain>
    </source>
</reference>
<evidence type="ECO:0000259" key="3">
    <source>
        <dbReference type="Pfam" id="PF05368"/>
    </source>
</evidence>
<dbReference type="Gene3D" id="3.40.50.720">
    <property type="entry name" value="NAD(P)-binding Rossmann-like Domain"/>
    <property type="match status" value="1"/>
</dbReference>
<evidence type="ECO:0000313" key="4">
    <source>
        <dbReference type="EMBL" id="SDD50897.1"/>
    </source>
</evidence>
<evidence type="ECO:0000256" key="2">
    <source>
        <dbReference type="ARBA" id="ARBA00022857"/>
    </source>
</evidence>
<feature type="domain" description="NmrA-like" evidence="3">
    <location>
        <begin position="7"/>
        <end position="241"/>
    </location>
</feature>
<keyword evidence="5" id="KW-1185">Reference proteome</keyword>
<sequence>MTGHEGAILVTGATGKQGAAAARHLLHGGWKVRALVRDPGAPAALALAEAGADLARGDFDDHASLTAAMDGVRGVFGVPPATFGPDGWDEELEYTRGASLVDAAAAAGVGHFVFASIASFPGQPFPGTDAKRRIEGRAEASGMRWTHLRPVRFMENYLLREGPIDGIHGGLNRHFFRPDHRMQLIAVDDIGAFAALAFADPDRFHGAILELAGDELAPTAAAAAITAATGRDVRYGQVPRAEARALGPAILGVWEVVNGDRSWSADLAALRVIHPGLRTFDTWLKEGGADRIAALP</sequence>
<organism evidence="4 5">
    <name type="scientific">Glycomyces harbinensis</name>
    <dbReference type="NCBI Taxonomy" id="58114"/>
    <lineage>
        <taxon>Bacteria</taxon>
        <taxon>Bacillati</taxon>
        <taxon>Actinomycetota</taxon>
        <taxon>Actinomycetes</taxon>
        <taxon>Glycomycetales</taxon>
        <taxon>Glycomycetaceae</taxon>
        <taxon>Glycomyces</taxon>
    </lineage>
</organism>
<dbReference type="Gene3D" id="3.90.25.10">
    <property type="entry name" value="UDP-galactose 4-epimerase, domain 1"/>
    <property type="match status" value="1"/>
</dbReference>
<dbReference type="OrthoDB" id="319724at2"/>
<dbReference type="EMBL" id="FNAD01000004">
    <property type="protein sequence ID" value="SDD50897.1"/>
    <property type="molecule type" value="Genomic_DNA"/>
</dbReference>
<dbReference type="Pfam" id="PF05368">
    <property type="entry name" value="NmrA"/>
    <property type="match status" value="1"/>
</dbReference>
<dbReference type="AlphaFoldDB" id="A0A1G6VD10"/>
<protein>
    <submittedName>
        <fullName evidence="4">Uncharacterized conserved protein YbjT, contains NAD(P)-binding and DUF2867 domains</fullName>
    </submittedName>
</protein>
<dbReference type="PANTHER" id="PTHR42748:SF7">
    <property type="entry name" value="NMRA LIKE REDOX SENSOR 1-RELATED"/>
    <property type="match status" value="1"/>
</dbReference>
<proteinExistence type="inferred from homology"/>
<gene>
    <name evidence="4" type="ORF">SAMN05216270_104327</name>
</gene>
<evidence type="ECO:0000313" key="5">
    <source>
        <dbReference type="Proteomes" id="UP000198949"/>
    </source>
</evidence>
<dbReference type="InterPro" id="IPR008030">
    <property type="entry name" value="NmrA-like"/>
</dbReference>
<dbReference type="SUPFAM" id="SSF51735">
    <property type="entry name" value="NAD(P)-binding Rossmann-fold domains"/>
    <property type="match status" value="1"/>
</dbReference>
<name>A0A1G6VD10_9ACTN</name>
<dbReference type="Proteomes" id="UP000198949">
    <property type="component" value="Unassembled WGS sequence"/>
</dbReference>
<accession>A0A1G6VD10</accession>
<dbReference type="InterPro" id="IPR036291">
    <property type="entry name" value="NAD(P)-bd_dom_sf"/>
</dbReference>
<dbReference type="PANTHER" id="PTHR42748">
    <property type="entry name" value="NITROGEN METABOLITE REPRESSION PROTEIN NMRA FAMILY MEMBER"/>
    <property type="match status" value="1"/>
</dbReference>
<dbReference type="STRING" id="58114.SAMN05216270_104327"/>
<keyword evidence="2" id="KW-0521">NADP</keyword>
<dbReference type="RefSeq" id="WP_091032636.1">
    <property type="nucleotide sequence ID" value="NZ_FNAD01000004.1"/>
</dbReference>
<comment type="similarity">
    <text evidence="1">Belongs to the NmrA-type oxidoreductase family.</text>
</comment>
<dbReference type="InterPro" id="IPR051164">
    <property type="entry name" value="NmrA-like_oxidored"/>
</dbReference>
<evidence type="ECO:0000256" key="1">
    <source>
        <dbReference type="ARBA" id="ARBA00006328"/>
    </source>
</evidence>